<dbReference type="GO" id="GO:0003676">
    <property type="term" value="F:nucleic acid binding"/>
    <property type="evidence" value="ECO:0007669"/>
    <property type="project" value="InterPro"/>
</dbReference>
<gene>
    <name evidence="4" type="primary">ZCCHC2</name>
</gene>
<dbReference type="OrthoDB" id="6361509at2759"/>
<dbReference type="SMART" id="SM00343">
    <property type="entry name" value="ZnF_C2HC"/>
    <property type="match status" value="1"/>
</dbReference>
<feature type="compositionally biased region" description="Basic and acidic residues" evidence="2">
    <location>
        <begin position="550"/>
        <end position="564"/>
    </location>
</feature>
<dbReference type="AlphaFoldDB" id="A0A8C5N115"/>
<keyword evidence="1" id="KW-0863">Zinc-finger</keyword>
<dbReference type="InterPro" id="IPR058599">
    <property type="entry name" value="PHAT_Smg/ZCCHC2-like"/>
</dbReference>
<proteinExistence type="predicted"/>
<feature type="compositionally biased region" description="Basic and acidic residues" evidence="2">
    <location>
        <begin position="449"/>
        <end position="465"/>
    </location>
</feature>
<keyword evidence="1" id="KW-0862">Zinc</keyword>
<dbReference type="GO" id="GO:0035091">
    <property type="term" value="F:phosphatidylinositol binding"/>
    <property type="evidence" value="ECO:0007669"/>
    <property type="project" value="InterPro"/>
</dbReference>
<dbReference type="Pfam" id="PF00098">
    <property type="entry name" value="zf-CCHC"/>
    <property type="match status" value="1"/>
</dbReference>
<keyword evidence="5" id="KW-1185">Reference proteome</keyword>
<name>A0A8C5N115_9ANUR</name>
<feature type="compositionally biased region" description="Basic and acidic residues" evidence="2">
    <location>
        <begin position="486"/>
        <end position="497"/>
    </location>
</feature>
<dbReference type="PROSITE" id="PS50158">
    <property type="entry name" value="ZF_CCHC"/>
    <property type="match status" value="1"/>
</dbReference>
<reference evidence="4" key="2">
    <citation type="submission" date="2025-09" db="UniProtKB">
        <authorList>
            <consortium name="Ensembl"/>
        </authorList>
    </citation>
    <scope>IDENTIFICATION</scope>
</reference>
<dbReference type="Gene3D" id="3.30.1520.10">
    <property type="entry name" value="Phox-like domain"/>
    <property type="match status" value="1"/>
</dbReference>
<evidence type="ECO:0000313" key="4">
    <source>
        <dbReference type="Ensembl" id="ENSLLEP00000019968.1"/>
    </source>
</evidence>
<feature type="compositionally biased region" description="Low complexity" evidence="2">
    <location>
        <begin position="535"/>
        <end position="544"/>
    </location>
</feature>
<dbReference type="InterPro" id="IPR036875">
    <property type="entry name" value="Znf_CCHC_sf"/>
</dbReference>
<feature type="region of interest" description="Disordered" evidence="2">
    <location>
        <begin position="158"/>
        <end position="182"/>
    </location>
</feature>
<dbReference type="Gene3D" id="4.10.60.10">
    <property type="entry name" value="Zinc finger, CCHC-type"/>
    <property type="match status" value="1"/>
</dbReference>
<feature type="compositionally biased region" description="Acidic residues" evidence="2">
    <location>
        <begin position="17"/>
        <end position="27"/>
    </location>
</feature>
<dbReference type="InterPro" id="IPR001878">
    <property type="entry name" value="Znf_CCHC"/>
</dbReference>
<evidence type="ECO:0000256" key="1">
    <source>
        <dbReference type="PROSITE-ProRule" id="PRU00047"/>
    </source>
</evidence>
<reference evidence="4" key="1">
    <citation type="submission" date="2025-08" db="UniProtKB">
        <authorList>
            <consortium name="Ensembl"/>
        </authorList>
    </citation>
    <scope>IDENTIFICATION</scope>
</reference>
<accession>A0A8C5N115</accession>
<dbReference type="PANTHER" id="PTHR46939:SF1">
    <property type="entry name" value="ZINC FINGER CCHC DOMAIN-CONTAINING PROTEIN 2"/>
    <property type="match status" value="1"/>
</dbReference>
<dbReference type="Pfam" id="PF26034">
    <property type="entry name" value="PHAT_SMAUG"/>
    <property type="match status" value="1"/>
</dbReference>
<feature type="domain" description="CCHC-type" evidence="3">
    <location>
        <begin position="1033"/>
        <end position="1048"/>
    </location>
</feature>
<organism evidence="4 5">
    <name type="scientific">Leptobrachium leishanense</name>
    <name type="common">Leishan spiny toad</name>
    <dbReference type="NCBI Taxonomy" id="445787"/>
    <lineage>
        <taxon>Eukaryota</taxon>
        <taxon>Metazoa</taxon>
        <taxon>Chordata</taxon>
        <taxon>Craniata</taxon>
        <taxon>Vertebrata</taxon>
        <taxon>Euteleostomi</taxon>
        <taxon>Amphibia</taxon>
        <taxon>Batrachia</taxon>
        <taxon>Anura</taxon>
        <taxon>Pelobatoidea</taxon>
        <taxon>Megophryidae</taxon>
        <taxon>Leptobrachium</taxon>
    </lineage>
</organism>
<dbReference type="InterPro" id="IPR042793">
    <property type="entry name" value="ZCCHC2"/>
</dbReference>
<feature type="region of interest" description="Disordered" evidence="2">
    <location>
        <begin position="443"/>
        <end position="574"/>
    </location>
</feature>
<evidence type="ECO:0000313" key="5">
    <source>
        <dbReference type="Proteomes" id="UP000694569"/>
    </source>
</evidence>
<dbReference type="PANTHER" id="PTHR46939">
    <property type="entry name" value="ZINC FINGER CCHC DOMAIN-CONTAINING PROTEIN 2"/>
    <property type="match status" value="1"/>
</dbReference>
<dbReference type="Proteomes" id="UP000694569">
    <property type="component" value="Unplaced"/>
</dbReference>
<sequence length="1082" mass="116964">MLRMKLPQRTCKHRASDEEEEDDDEDERLPPAGLPGSPACQCPERACSLQREAVYEWFVRCLGPAQRLEMACGLLDLCNPLELRFLGSCLEDLARKDCHYLRECEARANGLSGEAAPALHQLLGDLAQPACRSRLIVYLALLHSENREVAARLHRLLLQPHPPPPPKPGSSGGATTDSESGGEAAAREELLLLYTMASLHPAFSFHQRLNLRERLQRLRPDTPAQEKVNNYMPSSENHIVDTDVGTHNGITPASHKLQQEAVHIQKITFKGVQRKRSDKNFEYTFKVTWSDYSVTSVTKSHQELLEFLLMLPKELSSEAFDKTILRALNPGSQKREERRYTDLEAIIKQICSSQSQAFLRNQRVHKFFQVPVEPSCLHSSSPAASSCKTQELFKEDSSEASSLEEDVQQHVTIHKKPTAKCPVTHTLAPKSCTLNRHHTPYYEQNGGLDWRKRNSPDSSHREHYKNSGHQHAAVKGRSLVAGPDSTSERSNAEKVDGRPVCIMNGVKPGQIMRTSGGREHMLEVGSGHETCGETSSESYSSPSSPRHDRRASLESEDEKDRDTDSNSEDSAKNGVTRFTAFGAINSPSAKLPASISSNNESILDDSMITPKYPHIPFLPQIPCVGHNLAEKLEAAIASTIPTDAKTLGTLISPVTMSPMRETCQQCSLGLSPVASVIGDSEKQRVDILAPSLHGPPAFLPRNCQPSNSPLHLPVPRLKIPFQGQAEASALNGSAQTGLGLVSTNPSFIPVHSPVGFQPSPVTVADPISKPVSQIVGLNQIVPHLDGNAGALPPPVNLKLVLPAGNMSPAPPSVPYPLCGATLPSGVLPTQNSSVLGAAATAASSQPANVGMGQVQTGIPPAVPTHTPGPAPSPSPALTHSMAQSDSTPFISAAVGNTSTNGTLLPPQQLGPGACGSCGRRCGCSNSGVPMGSYYYANPMHGQVYRVPFFPLPSICNGTYLNQAHQSNGTQLPFFVHQTPYANGLMHDPVLGGQANYGMQQIQGFTRFYSMYTTPTVVANSSGSGPKKNGNLSCYNCGLTGHIAQDCKQPPVDANQQARCYEDSEADVRAEEQHEDSLFKALI</sequence>
<dbReference type="GO" id="GO:0008270">
    <property type="term" value="F:zinc ion binding"/>
    <property type="evidence" value="ECO:0007669"/>
    <property type="project" value="UniProtKB-KW"/>
</dbReference>
<dbReference type="InterPro" id="IPR036871">
    <property type="entry name" value="PX_dom_sf"/>
</dbReference>
<dbReference type="GeneTree" id="ENSGT00520000055637"/>
<feature type="region of interest" description="Disordered" evidence="2">
    <location>
        <begin position="1"/>
        <end position="37"/>
    </location>
</feature>
<dbReference type="SUPFAM" id="SSF57756">
    <property type="entry name" value="Retrovirus zinc finger-like domains"/>
    <property type="match status" value="1"/>
</dbReference>
<dbReference type="Pfam" id="PF25479">
    <property type="entry name" value="Vts1"/>
    <property type="match status" value="1"/>
</dbReference>
<keyword evidence="1" id="KW-0479">Metal-binding</keyword>
<dbReference type="SUPFAM" id="SSF64268">
    <property type="entry name" value="PX domain"/>
    <property type="match status" value="1"/>
</dbReference>
<dbReference type="Ensembl" id="ENSLLET00000020755.1">
    <property type="protein sequence ID" value="ENSLLEP00000019968.1"/>
    <property type="gene ID" value="ENSLLEG00000012678.1"/>
</dbReference>
<dbReference type="InterPro" id="IPR057327">
    <property type="entry name" value="Vts1_dom"/>
</dbReference>
<evidence type="ECO:0000256" key="2">
    <source>
        <dbReference type="SAM" id="MobiDB-lite"/>
    </source>
</evidence>
<evidence type="ECO:0000259" key="3">
    <source>
        <dbReference type="PROSITE" id="PS50158"/>
    </source>
</evidence>
<protein>
    <submittedName>
        <fullName evidence="4">Zinc finger CCHC-type containing 2</fullName>
    </submittedName>
</protein>